<keyword evidence="1" id="KW-0547">Nucleotide-binding</keyword>
<dbReference type="InterPro" id="IPR039421">
    <property type="entry name" value="Type_1_exporter"/>
</dbReference>
<comment type="caution">
    <text evidence="4">The sequence shown here is derived from an EMBL/GenBank/DDBJ whole genome shotgun (WGS) entry which is preliminary data.</text>
</comment>
<evidence type="ECO:0000313" key="5">
    <source>
        <dbReference type="Proteomes" id="UP000616885"/>
    </source>
</evidence>
<dbReference type="GO" id="GO:0005524">
    <property type="term" value="F:ATP binding"/>
    <property type="evidence" value="ECO:0007669"/>
    <property type="project" value="UniProtKB-KW"/>
</dbReference>
<dbReference type="PANTHER" id="PTHR43394:SF1">
    <property type="entry name" value="ATP-BINDING CASSETTE SUB-FAMILY B MEMBER 10, MITOCHONDRIAL"/>
    <property type="match status" value="1"/>
</dbReference>
<feature type="domain" description="ABC transporter" evidence="3">
    <location>
        <begin position="35"/>
        <end position="330"/>
    </location>
</feature>
<dbReference type="GO" id="GO:0016887">
    <property type="term" value="F:ATP hydrolysis activity"/>
    <property type="evidence" value="ECO:0007669"/>
    <property type="project" value="InterPro"/>
</dbReference>
<proteinExistence type="predicted"/>
<evidence type="ECO:0000256" key="1">
    <source>
        <dbReference type="ARBA" id="ARBA00022741"/>
    </source>
</evidence>
<dbReference type="PANTHER" id="PTHR43394">
    <property type="entry name" value="ATP-DEPENDENT PERMEASE MDL1, MITOCHONDRIAL"/>
    <property type="match status" value="1"/>
</dbReference>
<organism evidence="4 5">
    <name type="scientific">Bionectria ochroleuca</name>
    <name type="common">Gliocladium roseum</name>
    <dbReference type="NCBI Taxonomy" id="29856"/>
    <lineage>
        <taxon>Eukaryota</taxon>
        <taxon>Fungi</taxon>
        <taxon>Dikarya</taxon>
        <taxon>Ascomycota</taxon>
        <taxon>Pezizomycotina</taxon>
        <taxon>Sordariomycetes</taxon>
        <taxon>Hypocreomycetidae</taxon>
        <taxon>Hypocreales</taxon>
        <taxon>Bionectriaceae</taxon>
        <taxon>Clonostachys</taxon>
    </lineage>
</organism>
<dbReference type="EMBL" id="JADCTT010000003">
    <property type="protein sequence ID" value="KAF9755994.1"/>
    <property type="molecule type" value="Genomic_DNA"/>
</dbReference>
<dbReference type="SUPFAM" id="SSF52540">
    <property type="entry name" value="P-loop containing nucleoside triphosphate hydrolases"/>
    <property type="match status" value="1"/>
</dbReference>
<evidence type="ECO:0000313" key="4">
    <source>
        <dbReference type="EMBL" id="KAF9755994.1"/>
    </source>
</evidence>
<dbReference type="InterPro" id="IPR003593">
    <property type="entry name" value="AAA+_ATPase"/>
</dbReference>
<dbReference type="GO" id="GO:0015421">
    <property type="term" value="F:ABC-type oligopeptide transporter activity"/>
    <property type="evidence" value="ECO:0007669"/>
    <property type="project" value="TreeGrafter"/>
</dbReference>
<dbReference type="PROSITE" id="PS50893">
    <property type="entry name" value="ABC_TRANSPORTER_2"/>
    <property type="match status" value="1"/>
</dbReference>
<dbReference type="Gene3D" id="3.40.50.300">
    <property type="entry name" value="P-loop containing nucleotide triphosphate hydrolases"/>
    <property type="match status" value="1"/>
</dbReference>
<keyword evidence="2" id="KW-0067">ATP-binding</keyword>
<gene>
    <name evidence="4" type="ORF">IM811_011435</name>
</gene>
<dbReference type="Proteomes" id="UP000616885">
    <property type="component" value="Unassembled WGS sequence"/>
</dbReference>
<dbReference type="Pfam" id="PF00005">
    <property type="entry name" value="ABC_tran"/>
    <property type="match status" value="1"/>
</dbReference>
<dbReference type="AlphaFoldDB" id="A0A8H7NHF3"/>
<evidence type="ECO:0000259" key="3">
    <source>
        <dbReference type="PROSITE" id="PS50893"/>
    </source>
</evidence>
<sequence length="358" mass="41198">MLNLDIEELYDFFQTRPSVQDKDNATKLKIEHGAILFKAVTFGRDALKTQVNILDAASFEIPAQKITFIVGKTGAGKTTIFDLIFRQYNYDGSITIDSQEIADVKKDSLQARISILPQQAFLFRGTIRENLLPGQIENIHSTIYMVDAIYSLIRPKRFTNKEWMRGLRGKMKKFYRPAFTLISSLERNHERVARKKRQDEDLMKACKNACIWDDIQGFKKGLDTEVSERGKTLSKGQQLRLKLAMALTRDFEILLLDEPTDSLDPSTRKHVIRNLRTNYNGKTMVIITHIYDSIQPDDNILLLKEGKVEPCSYDELLNQHRTKLSITLWVLAKRFLSLFVALCIAYFTFRSFGNLSLA</sequence>
<protein>
    <recommendedName>
        <fullName evidence="3">ABC transporter domain-containing protein</fullName>
    </recommendedName>
</protein>
<accession>A0A8H7NHF3</accession>
<reference evidence="4" key="1">
    <citation type="submission" date="2020-10" db="EMBL/GenBank/DDBJ databases">
        <title>High-Quality Genome Resource of Clonostachys rosea strain S41 by Oxford Nanopore Long-Read Sequencing.</title>
        <authorList>
            <person name="Wang H."/>
        </authorList>
    </citation>
    <scope>NUCLEOTIDE SEQUENCE</scope>
    <source>
        <strain evidence="4">S41</strain>
    </source>
</reference>
<name>A0A8H7NHF3_BIOOC</name>
<dbReference type="InterPro" id="IPR003439">
    <property type="entry name" value="ABC_transporter-like_ATP-bd"/>
</dbReference>
<dbReference type="InterPro" id="IPR027417">
    <property type="entry name" value="P-loop_NTPase"/>
</dbReference>
<evidence type="ECO:0000256" key="2">
    <source>
        <dbReference type="ARBA" id="ARBA00022840"/>
    </source>
</evidence>
<dbReference type="SMART" id="SM00382">
    <property type="entry name" value="AAA"/>
    <property type="match status" value="1"/>
</dbReference>